<dbReference type="SUPFAM" id="SSF117892">
    <property type="entry name" value="Band 7/SPFH domain"/>
    <property type="match status" value="1"/>
</dbReference>
<gene>
    <name evidence="8" type="ORF">JOF33_001199</name>
</gene>
<dbReference type="InterPro" id="IPR001107">
    <property type="entry name" value="Band_7"/>
</dbReference>
<feature type="region of interest" description="Disordered" evidence="6">
    <location>
        <begin position="357"/>
        <end position="545"/>
    </location>
</feature>
<evidence type="ECO:0000256" key="6">
    <source>
        <dbReference type="SAM" id="MobiDB-lite"/>
    </source>
</evidence>
<dbReference type="GO" id="GO:0006508">
    <property type="term" value="P:proteolysis"/>
    <property type="evidence" value="ECO:0007669"/>
    <property type="project" value="UniProtKB-KW"/>
</dbReference>
<feature type="domain" description="Band 7" evidence="7">
    <location>
        <begin position="21"/>
        <end position="179"/>
    </location>
</feature>
<dbReference type="GO" id="GO:0008233">
    <property type="term" value="F:peptidase activity"/>
    <property type="evidence" value="ECO:0007669"/>
    <property type="project" value="UniProtKB-KW"/>
</dbReference>
<keyword evidence="4" id="KW-1133">Transmembrane helix</keyword>
<proteinExistence type="inferred from homology"/>
<feature type="compositionally biased region" description="Low complexity" evidence="6">
    <location>
        <begin position="423"/>
        <end position="433"/>
    </location>
</feature>
<evidence type="ECO:0000256" key="5">
    <source>
        <dbReference type="ARBA" id="ARBA00023136"/>
    </source>
</evidence>
<dbReference type="EMBL" id="JAGINY010000001">
    <property type="protein sequence ID" value="MBP2332500.1"/>
    <property type="molecule type" value="Genomic_DNA"/>
</dbReference>
<keyword evidence="3" id="KW-0812">Transmembrane</keyword>
<dbReference type="PANTHER" id="PTHR43327:SF10">
    <property type="entry name" value="STOMATIN-LIKE PROTEIN 2, MITOCHONDRIAL"/>
    <property type="match status" value="1"/>
</dbReference>
<comment type="caution">
    <text evidence="8">The sequence shown here is derived from an EMBL/GenBank/DDBJ whole genome shotgun (WGS) entry which is preliminary data.</text>
</comment>
<feature type="compositionally biased region" description="Basic and acidic residues" evidence="6">
    <location>
        <begin position="327"/>
        <end position="337"/>
    </location>
</feature>
<dbReference type="Proteomes" id="UP001519305">
    <property type="component" value="Unassembled WGS sequence"/>
</dbReference>
<dbReference type="SMART" id="SM00244">
    <property type="entry name" value="PHB"/>
    <property type="match status" value="1"/>
</dbReference>
<keyword evidence="5" id="KW-0472">Membrane</keyword>
<dbReference type="PANTHER" id="PTHR43327">
    <property type="entry name" value="STOMATIN-LIKE PROTEIN 2, MITOCHONDRIAL"/>
    <property type="match status" value="1"/>
</dbReference>
<evidence type="ECO:0000256" key="3">
    <source>
        <dbReference type="ARBA" id="ARBA00022692"/>
    </source>
</evidence>
<comment type="subcellular location">
    <subcellularLocation>
        <location evidence="1">Membrane</location>
        <topology evidence="1">Single-pass membrane protein</topology>
    </subcellularLocation>
</comment>
<keyword evidence="8" id="KW-0645">Protease</keyword>
<keyword evidence="9" id="KW-1185">Reference proteome</keyword>
<evidence type="ECO:0000256" key="2">
    <source>
        <dbReference type="ARBA" id="ARBA00008164"/>
    </source>
</evidence>
<evidence type="ECO:0000313" key="9">
    <source>
        <dbReference type="Proteomes" id="UP001519305"/>
    </source>
</evidence>
<dbReference type="PRINTS" id="PR00721">
    <property type="entry name" value="STOMATIN"/>
</dbReference>
<protein>
    <submittedName>
        <fullName evidence="8">Regulator of protease activity HflC (Stomatin/prohibitin superfamily)</fullName>
    </submittedName>
</protein>
<evidence type="ECO:0000313" key="8">
    <source>
        <dbReference type="EMBL" id="MBP2332500.1"/>
    </source>
</evidence>
<organism evidence="8 9">
    <name type="scientific">Corynebacterium freneyi</name>
    <dbReference type="NCBI Taxonomy" id="134034"/>
    <lineage>
        <taxon>Bacteria</taxon>
        <taxon>Bacillati</taxon>
        <taxon>Actinomycetota</taxon>
        <taxon>Actinomycetes</taxon>
        <taxon>Mycobacteriales</taxon>
        <taxon>Corynebacteriaceae</taxon>
        <taxon>Corynebacterium</taxon>
    </lineage>
</organism>
<feature type="region of interest" description="Disordered" evidence="6">
    <location>
        <begin position="322"/>
        <end position="341"/>
    </location>
</feature>
<sequence length="545" mass="57237">MATGVVFALVLVFLVLVVVSKAIILVPQGEAAVIERLGRYTRTLSGGLAFIIPFIDNVREKVDTRERMVTFPPQAVITEDNLTVAIDTVVTFQVNDPARAIYGVADYIFGIEQITTATLRDVVGGLTLEETLTSRDYINRRLRGELDEATAKWGLRIARVELKAIEPPPSIQQSMEKQMKADREKRAMILTAEGTREADIKTAEGRKQAQILAAEGNKHAAILAAEGERQATILRAEGTRAARYLEAQGEARALQKVNAAVKASQLTPEMLAWQYLETLPELANKDGNTVWMVPSQFGDSLESFARAFGKADEDGVFRYEPPAVTAEAREEAERDKDEDWFDMSSNPEIARAVAAANEVANRPVEDPTAVVQSKRKSAEDAAKESPIPGEDGIGPEDGRGSDRGERGLPAGDSRPAGGGVGQQPGMPAQAGQPGMSGQPAQSAGFGSGQPGQSGSAGQSGGFGSGQPGQPGQPGGFGSGQPGRSDQPGGFVSGQRPSDFRSGPGNGNAGRHSGPGASGTPDGARGAGGAGGEKGGNPGDTWRPTQ</sequence>
<reference evidence="8 9" key="1">
    <citation type="submission" date="2021-03" db="EMBL/GenBank/DDBJ databases">
        <title>Sequencing the genomes of 1000 actinobacteria strains.</title>
        <authorList>
            <person name="Klenk H.-P."/>
        </authorList>
    </citation>
    <scope>NUCLEOTIDE SEQUENCE [LARGE SCALE GENOMIC DNA]</scope>
    <source>
        <strain evidence="8 9">DSM 44506</strain>
    </source>
</reference>
<name>A0ABS4U775_9CORY</name>
<dbReference type="Pfam" id="PF01145">
    <property type="entry name" value="Band_7"/>
    <property type="match status" value="1"/>
</dbReference>
<accession>A0ABS4U775</accession>
<comment type="similarity">
    <text evidence="2">Belongs to the band 7/mec-2 family.</text>
</comment>
<dbReference type="InterPro" id="IPR018080">
    <property type="entry name" value="Band_7/stomatin-like_CS"/>
</dbReference>
<keyword evidence="8" id="KW-0378">Hydrolase</keyword>
<dbReference type="PROSITE" id="PS01270">
    <property type="entry name" value="BAND_7"/>
    <property type="match status" value="1"/>
</dbReference>
<dbReference type="InterPro" id="IPR036013">
    <property type="entry name" value="Band_7/SPFH_dom_sf"/>
</dbReference>
<evidence type="ECO:0000259" key="7">
    <source>
        <dbReference type="SMART" id="SM00244"/>
    </source>
</evidence>
<feature type="compositionally biased region" description="Gly residues" evidence="6">
    <location>
        <begin position="457"/>
        <end position="480"/>
    </location>
</feature>
<dbReference type="InterPro" id="IPR050710">
    <property type="entry name" value="Band7/mec-2_domain"/>
</dbReference>
<feature type="compositionally biased region" description="Gly residues" evidence="6">
    <location>
        <begin position="524"/>
        <end position="537"/>
    </location>
</feature>
<evidence type="ECO:0000256" key="4">
    <source>
        <dbReference type="ARBA" id="ARBA00022989"/>
    </source>
</evidence>
<evidence type="ECO:0000256" key="1">
    <source>
        <dbReference type="ARBA" id="ARBA00004167"/>
    </source>
</evidence>
<dbReference type="Gene3D" id="3.30.479.30">
    <property type="entry name" value="Band 7 domain"/>
    <property type="match status" value="1"/>
</dbReference>
<dbReference type="InterPro" id="IPR001972">
    <property type="entry name" value="Stomatin_HflK_fam"/>
</dbReference>
<feature type="compositionally biased region" description="Basic and acidic residues" evidence="6">
    <location>
        <begin position="396"/>
        <end position="406"/>
    </location>
</feature>